<dbReference type="InterPro" id="IPR029063">
    <property type="entry name" value="SAM-dependent_MTases_sf"/>
</dbReference>
<feature type="compositionally biased region" description="Basic and acidic residues" evidence="5">
    <location>
        <begin position="240"/>
        <end position="250"/>
    </location>
</feature>
<comment type="catalytic activity">
    <reaction evidence="4">
        <text>a 2-demethylmenaquinol + S-adenosyl-L-methionine = a menaquinol + S-adenosyl-L-homocysteine + H(+)</text>
        <dbReference type="Rhea" id="RHEA:42640"/>
        <dbReference type="Rhea" id="RHEA-COMP:9539"/>
        <dbReference type="Rhea" id="RHEA-COMP:9563"/>
        <dbReference type="ChEBI" id="CHEBI:15378"/>
        <dbReference type="ChEBI" id="CHEBI:18151"/>
        <dbReference type="ChEBI" id="CHEBI:55437"/>
        <dbReference type="ChEBI" id="CHEBI:57856"/>
        <dbReference type="ChEBI" id="CHEBI:59789"/>
        <dbReference type="EC" id="2.1.1.163"/>
    </reaction>
</comment>
<feature type="binding site" evidence="4">
    <location>
        <position position="80"/>
    </location>
    <ligand>
        <name>S-adenosyl-L-methionine</name>
        <dbReference type="ChEBI" id="CHEBI:59789"/>
    </ligand>
</feature>
<dbReference type="PROSITE" id="PS51608">
    <property type="entry name" value="SAM_MT_UBIE"/>
    <property type="match status" value="1"/>
</dbReference>
<evidence type="ECO:0000256" key="4">
    <source>
        <dbReference type="HAMAP-Rule" id="MF_01813"/>
    </source>
</evidence>
<keyword evidence="4" id="KW-0474">Menaquinone biosynthesis</keyword>
<dbReference type="EMBL" id="QGUI02000063">
    <property type="protein sequence ID" value="MFO7191966.1"/>
    <property type="molecule type" value="Genomic_DNA"/>
</dbReference>
<dbReference type="InterPro" id="IPR004033">
    <property type="entry name" value="UbiE/COQ5_MeTrFase"/>
</dbReference>
<dbReference type="HAMAP" id="MF_01813">
    <property type="entry name" value="MenG_UbiE_methyltr"/>
    <property type="match status" value="1"/>
</dbReference>
<dbReference type="PANTHER" id="PTHR43591:SF24">
    <property type="entry name" value="2-METHOXY-6-POLYPRENYL-1,4-BENZOQUINOL METHYLASE, MITOCHONDRIAL"/>
    <property type="match status" value="1"/>
</dbReference>
<dbReference type="Proteomes" id="UP000249324">
    <property type="component" value="Unassembled WGS sequence"/>
</dbReference>
<comment type="similarity">
    <text evidence="4">Belongs to the class I-like SAM-binding methyltransferase superfamily. MenG/UbiE family.</text>
</comment>
<comment type="caution">
    <text evidence="6">The sequence shown here is derived from an EMBL/GenBank/DDBJ whole genome shotgun (WGS) entry which is preliminary data.</text>
</comment>
<reference evidence="6 7" key="1">
    <citation type="journal article" date="2021" name="BMC Genomics">
        <title>Genome-resolved metagenome and metatranscriptome analyses of thermophilic composting reveal key bacterial players and their metabolic interactions.</title>
        <authorList>
            <person name="Braga L.P.P."/>
            <person name="Pereira R.V."/>
            <person name="Martins L.F."/>
            <person name="Moura L.M.S."/>
            <person name="Sanchez F.B."/>
            <person name="Patane J.S.L."/>
            <person name="da Silva A.M."/>
            <person name="Setubal J.C."/>
        </authorList>
    </citation>
    <scope>NUCLEOTIDE SEQUENCE [LARGE SCALE GENOMIC DNA]</scope>
    <source>
        <strain evidence="6">ZC4RG45</strain>
    </source>
</reference>
<accession>A0ABD6FF24</accession>
<dbReference type="CDD" id="cd02440">
    <property type="entry name" value="AdoMet_MTases"/>
    <property type="match status" value="1"/>
</dbReference>
<dbReference type="InterPro" id="IPR023576">
    <property type="entry name" value="UbiE/COQ5_MeTrFase_CS"/>
</dbReference>
<organism evidence="6 7">
    <name type="scientific">Thermocrispum agreste</name>
    <dbReference type="NCBI Taxonomy" id="37925"/>
    <lineage>
        <taxon>Bacteria</taxon>
        <taxon>Bacillati</taxon>
        <taxon>Actinomycetota</taxon>
        <taxon>Actinomycetes</taxon>
        <taxon>Pseudonocardiales</taxon>
        <taxon>Pseudonocardiaceae</taxon>
        <taxon>Thermocrispum</taxon>
    </lineage>
</organism>
<keyword evidence="3 4" id="KW-0949">S-adenosyl-L-methionine</keyword>
<feature type="region of interest" description="Disordered" evidence="5">
    <location>
        <begin position="231"/>
        <end position="257"/>
    </location>
</feature>
<comment type="pathway">
    <text evidence="4">Quinol/quinone metabolism; menaquinone biosynthesis; menaquinol from 1,4-dihydroxy-2-naphthoate: step 2/2.</text>
</comment>
<proteinExistence type="inferred from homology"/>
<dbReference type="NCBIfam" id="TIGR01934">
    <property type="entry name" value="MenG_MenH_UbiE"/>
    <property type="match status" value="1"/>
</dbReference>
<feature type="binding site" evidence="4">
    <location>
        <position position="62"/>
    </location>
    <ligand>
        <name>S-adenosyl-L-methionine</name>
        <dbReference type="ChEBI" id="CHEBI:59789"/>
    </ligand>
</feature>
<dbReference type="GO" id="GO:0009234">
    <property type="term" value="P:menaquinone biosynthetic process"/>
    <property type="evidence" value="ECO:0007669"/>
    <property type="project" value="UniProtKB-UniRule"/>
</dbReference>
<evidence type="ECO:0000256" key="3">
    <source>
        <dbReference type="ARBA" id="ARBA00022691"/>
    </source>
</evidence>
<dbReference type="Pfam" id="PF01209">
    <property type="entry name" value="Ubie_methyltran"/>
    <property type="match status" value="1"/>
</dbReference>
<evidence type="ECO:0000256" key="1">
    <source>
        <dbReference type="ARBA" id="ARBA00022603"/>
    </source>
</evidence>
<dbReference type="GO" id="GO:0043770">
    <property type="term" value="F:demethylmenaquinone methyltransferase activity"/>
    <property type="evidence" value="ECO:0007669"/>
    <property type="project" value="UniProtKB-UniRule"/>
</dbReference>
<gene>
    <name evidence="4" type="primary">menG</name>
    <name evidence="6" type="ORF">DIU77_006950</name>
</gene>
<dbReference type="AlphaFoldDB" id="A0ABD6FF24"/>
<keyword evidence="1 4" id="KW-0489">Methyltransferase</keyword>
<dbReference type="PROSITE" id="PS01184">
    <property type="entry name" value="UBIE_2"/>
    <property type="match status" value="1"/>
</dbReference>
<dbReference type="PANTHER" id="PTHR43591">
    <property type="entry name" value="METHYLTRANSFERASE"/>
    <property type="match status" value="1"/>
</dbReference>
<name>A0ABD6FF24_9PSEU</name>
<evidence type="ECO:0000256" key="5">
    <source>
        <dbReference type="SAM" id="MobiDB-lite"/>
    </source>
</evidence>
<comment type="function">
    <text evidence="4">Methyltransferase required for the conversion of demethylmenaquinol (DMKH2) to menaquinol (MKH2).</text>
</comment>
<sequence>MVRASLDKNPREVAAMFDGVAKGYDRANSFMTFGFDRRWRVFTSRTLDARPGEKVLDLAAGTGVSTVEFGHAGAWVVAADFSLGMLQQGKRKRPGLPMVAADALHLPFADEAFDAATICFGLRNFVDPGAALREIARVVRPGGRLVICEVSTPPFAPIRYLHRKVLLQLPKWIGKRASSNPEAYSYLSESSAAWPAQRELGEIIAAAGWEDVEWINLTFGVVAVHRAVKPARPQAAPEAARTDQPAREPESAAPQTR</sequence>
<evidence type="ECO:0000313" key="7">
    <source>
        <dbReference type="Proteomes" id="UP000249324"/>
    </source>
</evidence>
<dbReference type="EC" id="2.1.1.163" evidence="4"/>
<dbReference type="Gene3D" id="3.40.50.150">
    <property type="entry name" value="Vaccinia Virus protein VP39"/>
    <property type="match status" value="1"/>
</dbReference>
<evidence type="ECO:0000256" key="2">
    <source>
        <dbReference type="ARBA" id="ARBA00022679"/>
    </source>
</evidence>
<keyword evidence="2 4" id="KW-0808">Transferase</keyword>
<feature type="binding site" evidence="4">
    <location>
        <begin position="102"/>
        <end position="103"/>
    </location>
    <ligand>
        <name>S-adenosyl-L-methionine</name>
        <dbReference type="ChEBI" id="CHEBI:59789"/>
    </ligand>
</feature>
<dbReference type="SUPFAM" id="SSF53335">
    <property type="entry name" value="S-adenosyl-L-methionine-dependent methyltransferases"/>
    <property type="match status" value="1"/>
</dbReference>
<comment type="caution">
    <text evidence="4">Lacks conserved residue(s) required for the propagation of feature annotation.</text>
</comment>
<evidence type="ECO:0000313" key="6">
    <source>
        <dbReference type="EMBL" id="MFO7191966.1"/>
    </source>
</evidence>
<dbReference type="GO" id="GO:0032259">
    <property type="term" value="P:methylation"/>
    <property type="evidence" value="ECO:0007669"/>
    <property type="project" value="UniProtKB-KW"/>
</dbReference>
<protein>
    <recommendedName>
        <fullName evidence="4">Demethylmenaquinone methyltransferase</fullName>
        <ecNumber evidence="4">2.1.1.163</ecNumber>
    </recommendedName>
</protein>